<comment type="caution">
    <text evidence="9">The sequence shown here is derived from an EMBL/GenBank/DDBJ whole genome shotgun (WGS) entry which is preliminary data.</text>
</comment>
<dbReference type="InterPro" id="IPR014756">
    <property type="entry name" value="Ig_E-set"/>
</dbReference>
<dbReference type="InterPro" id="IPR002110">
    <property type="entry name" value="Ankyrin_rpt"/>
</dbReference>
<keyword evidence="5" id="KW-0040">ANK repeat</keyword>
<dbReference type="SMART" id="SM00429">
    <property type="entry name" value="IPT"/>
    <property type="match status" value="1"/>
</dbReference>
<evidence type="ECO:0000256" key="4">
    <source>
        <dbReference type="ARBA" id="ARBA00023136"/>
    </source>
</evidence>
<evidence type="ECO:0000256" key="5">
    <source>
        <dbReference type="PROSITE-ProRule" id="PRU00023"/>
    </source>
</evidence>
<dbReference type="GO" id="GO:0016020">
    <property type="term" value="C:membrane"/>
    <property type="evidence" value="ECO:0007669"/>
    <property type="project" value="UniProtKB-SubCell"/>
</dbReference>
<dbReference type="InterPro" id="IPR036770">
    <property type="entry name" value="Ankyrin_rpt-contain_sf"/>
</dbReference>
<feature type="region of interest" description="Disordered" evidence="6">
    <location>
        <begin position="891"/>
        <end position="911"/>
    </location>
</feature>
<name>A0A9N8Z3W5_9GLOM</name>
<comment type="subcellular location">
    <subcellularLocation>
        <location evidence="1">Membrane</location>
        <topology evidence="1">Multi-pass membrane protein</topology>
    </subcellularLocation>
</comment>
<sequence>MPTSPEDNACDSPYSSVSDDFTMNNLYFSSTNDVSQDNPPTLLDPKLEVVDSNTPLFFITLTPQQTPTRELQPPATQNDPQVSHFHQTVFNSTSLGDMHQQSINNFMSPSFSQGIPNFAPNGINYLEYINGTDNSIEQNISSTQADRQCQVQDISDKGLQIRVLGVPQTGAKSRVETQIKLCLQLVTDKGEKVPLWSHLRLPEYMVAKEKLKTKNARNPQDSAMNISEKGVLNLEATVVCASEMPKKVLTCLGCVQRERKRSQRKKENKHSKTNPNATSNDDSNKPMDLDDEKTMQLEQRKILLFNCSEIVDFSSGDTILPTRITCYCRHHNEKVGFWYAQQISTGMSPPIMITDDHKSSKTKVGVGRKRPKAEYDRRANSVSSNSSTKNKINNELSSLSPTPTGESHASSSVLSPNSKSSEVPSSPSSLVQNSDSISPIKQEKTSPNRQQLQIQPSLTFQSQSSPTSPLSPVSPVTPIATSVPSTPNVLNAPRASFQNTDQAAAITSNPQAAYPILTSNSSSNVVLSMAPAQISSVNVNSLYQQQRLHPSIGGINHFNVVNSHQGGGGPMRIHNSHSHNTMLRRPFYNAGGNTAAIYPNSTFNGFSLPRISRLIPSEGPTYGGVEVTVLGSDFYDGLTCIFGETPAIPTQYWSPNTLVCLLPPSPTPGPVVVSFKEFPINLTDNSEQEVVFFNYNDDSDRALMELALQVVGMKMTGKLEDARNIAMRIVGGTDNNQSSGNNSNGDMNGMQHHLSSFARQVSRTDNFEEHVVATLALMDAFETEYDSISLQNRQQHTMLHMAAMLGYKRLCTYLIEKDIDVDLQDKNGFTALHYSAWTGREDIVRLLLTAGSDDIRNSDEKSASDLAASRNFHNIASIIASYRVDSGVSLSPTSSEEFSSENSDYDSWYSSEDDELNLDNDARTQNLVDGMSNINIDKISRQRMNENTTPSISWVDAETASGLLNNKLKKEDGIIDAEVVDEEKKIAKQPLSEIATDLATASTIWLQRTFAHMHMPNIGKPPQINIHLPNIKMPNLQMPNLQMPNLQNFSSPKFSTMTFGTNLSIPRPSIPSMPSLSNIEFPTLPTVTFPTMIMPTGLTNLVKDEKNMSSEAEMCSMKLEGIPQSTWDHYKRTLFGQGEPQQQPEQPPKDIPRDATVSGYPWPFNGSQPIVPMYPLKPEETLSSRSANISHASRRVGYDIQDLNEYQLSRVEQHTEKFRRLKQDKMLYLFWVPVFWVNLKMTDSLRTLSTPIDYEEIDEDERYTEETPLTVASRGLEEDDILPFNSNNNKSTSWITFKTRLRYYVPVFSWLPSYSFQTFWGDFVASLTVTTILLPSGLSYSVLAKLPAVHGLYSIVIPGIVYAFLGTSRQLVIGPEALVSMLVGSSIVQQQKYLEKSDPETAIIIAGLITLFVGILTLIIGIFRLGFIDSVLSRALLRGFISAVAIVIIIEQGLTMTMLTEQAIRDGVGHASSTVEKFIYIVTHFGEAHRLTTIVSFSSFIFLLLGAALKSRYSRRYPWVQFVPDILICVIIYTILCAIFKWDEDGVLILGHIQGGGFPSFQIPTPPHKINILDCFQTAVLISIVGFVESIVVTKTYATKYNYSVSANRELVALGAANLICSFFQGFPAYGGMARSSINDRAGAKTQFSGFAALTLMHELPDDLHFMYKIRAWNDFGLLFLTFFITIFVSIEYGTLISVALSLVLVGRIGNTNKFKPIKDFPDSAEHVEGVLVVRISEPLYFANTGQLKDRLRRLEAFGDMSVHPSEEARLSPIENVIFDIEIMEDLDASAAQILLEIVEAYHSRNVNVYFVKLRENQKVLFVRSGLWNKVGEDHFFGQISDALEYINRKGLGIGIE</sequence>
<protein>
    <submittedName>
        <fullName evidence="9">6288_t:CDS:1</fullName>
    </submittedName>
</protein>
<feature type="region of interest" description="Disordered" evidence="6">
    <location>
        <begin position="260"/>
        <end position="289"/>
    </location>
</feature>
<evidence type="ECO:0000256" key="1">
    <source>
        <dbReference type="ARBA" id="ARBA00004141"/>
    </source>
</evidence>
<evidence type="ECO:0000256" key="2">
    <source>
        <dbReference type="ARBA" id="ARBA00022692"/>
    </source>
</evidence>
<feature type="transmembrane region" description="Helical" evidence="7">
    <location>
        <begin position="1610"/>
        <end position="1630"/>
    </location>
</feature>
<dbReference type="Pfam" id="PF25603">
    <property type="entry name" value="SPT23_MGA2_DBD"/>
    <property type="match status" value="1"/>
</dbReference>
<keyword evidence="3 7" id="KW-1133">Transmembrane helix</keyword>
<dbReference type="EMBL" id="CAJVPY010000344">
    <property type="protein sequence ID" value="CAG8467092.1"/>
    <property type="molecule type" value="Genomic_DNA"/>
</dbReference>
<organism evidence="9 10">
    <name type="scientific">Dentiscutata erythropus</name>
    <dbReference type="NCBI Taxonomy" id="1348616"/>
    <lineage>
        <taxon>Eukaryota</taxon>
        <taxon>Fungi</taxon>
        <taxon>Fungi incertae sedis</taxon>
        <taxon>Mucoromycota</taxon>
        <taxon>Glomeromycotina</taxon>
        <taxon>Glomeromycetes</taxon>
        <taxon>Diversisporales</taxon>
        <taxon>Gigasporaceae</taxon>
        <taxon>Dentiscutata</taxon>
    </lineage>
</organism>
<gene>
    <name evidence="9" type="ORF">DERYTH_LOCUS1279</name>
</gene>
<feature type="region of interest" description="Disordered" evidence="6">
    <location>
        <begin position="350"/>
        <end position="487"/>
    </location>
</feature>
<accession>A0A9N8Z3W5</accession>
<feature type="compositionally biased region" description="Polar residues" evidence="6">
    <location>
        <begin position="395"/>
        <end position="409"/>
    </location>
</feature>
<evidence type="ECO:0000256" key="3">
    <source>
        <dbReference type="ARBA" id="ARBA00022989"/>
    </source>
</evidence>
<dbReference type="Pfam" id="PF00916">
    <property type="entry name" value="Sulfate_transp"/>
    <property type="match status" value="1"/>
</dbReference>
<feature type="compositionally biased region" description="Low complexity" evidence="6">
    <location>
        <begin position="455"/>
        <end position="478"/>
    </location>
</feature>
<feature type="repeat" description="ANK" evidence="5">
    <location>
        <begin position="794"/>
        <end position="826"/>
    </location>
</feature>
<feature type="compositionally biased region" description="Low complexity" evidence="6">
    <location>
        <begin position="891"/>
        <end position="910"/>
    </location>
</feature>
<dbReference type="SMART" id="SM00248">
    <property type="entry name" value="ANK"/>
    <property type="match status" value="2"/>
</dbReference>
<feature type="transmembrane region" description="Helical" evidence="7">
    <location>
        <begin position="1491"/>
        <end position="1510"/>
    </location>
</feature>
<evidence type="ECO:0000313" key="10">
    <source>
        <dbReference type="Proteomes" id="UP000789405"/>
    </source>
</evidence>
<dbReference type="CDD" id="cd00102">
    <property type="entry name" value="IPT"/>
    <property type="match status" value="1"/>
</dbReference>
<feature type="compositionally biased region" description="Low complexity" evidence="6">
    <location>
        <begin position="380"/>
        <end position="394"/>
    </location>
</feature>
<feature type="repeat" description="ANK" evidence="5">
    <location>
        <begin position="827"/>
        <end position="853"/>
    </location>
</feature>
<dbReference type="InterPro" id="IPR002909">
    <property type="entry name" value="IPT_dom"/>
</dbReference>
<dbReference type="GO" id="GO:0055085">
    <property type="term" value="P:transmembrane transport"/>
    <property type="evidence" value="ECO:0007669"/>
    <property type="project" value="InterPro"/>
</dbReference>
<feature type="transmembrane region" description="Helical" evidence="7">
    <location>
        <begin position="1314"/>
        <end position="1334"/>
    </location>
</feature>
<dbReference type="Gene3D" id="3.30.750.24">
    <property type="entry name" value="STAS domain"/>
    <property type="match status" value="1"/>
</dbReference>
<feature type="compositionally biased region" description="Low complexity" evidence="6">
    <location>
        <begin position="410"/>
        <end position="429"/>
    </location>
</feature>
<dbReference type="SUPFAM" id="SSF52091">
    <property type="entry name" value="SpoIIaa-like"/>
    <property type="match status" value="1"/>
</dbReference>
<dbReference type="Pfam" id="PF12796">
    <property type="entry name" value="Ank_2"/>
    <property type="match status" value="1"/>
</dbReference>
<dbReference type="Proteomes" id="UP000789405">
    <property type="component" value="Unassembled WGS sequence"/>
</dbReference>
<reference evidence="9" key="1">
    <citation type="submission" date="2021-06" db="EMBL/GenBank/DDBJ databases">
        <authorList>
            <person name="Kallberg Y."/>
            <person name="Tangrot J."/>
            <person name="Rosling A."/>
        </authorList>
    </citation>
    <scope>NUCLEOTIDE SEQUENCE</scope>
    <source>
        <strain evidence="9">MA453B</strain>
    </source>
</reference>
<dbReference type="PROSITE" id="PS50801">
    <property type="entry name" value="STAS"/>
    <property type="match status" value="1"/>
</dbReference>
<dbReference type="InterPro" id="IPR001902">
    <property type="entry name" value="SLC26A/SulP_fam"/>
</dbReference>
<keyword evidence="4 7" id="KW-0472">Membrane</keyword>
<feature type="transmembrane region" description="Helical" evidence="7">
    <location>
        <begin position="1522"/>
        <end position="1542"/>
    </location>
</feature>
<dbReference type="Gene3D" id="2.60.40.10">
    <property type="entry name" value="Immunoglobulins"/>
    <property type="match status" value="1"/>
</dbReference>
<feature type="compositionally biased region" description="Polar residues" evidence="6">
    <location>
        <begin position="430"/>
        <end position="440"/>
    </location>
</feature>
<feature type="compositionally biased region" description="Basic residues" evidence="6">
    <location>
        <begin position="260"/>
        <end position="272"/>
    </location>
</feature>
<dbReference type="Pfam" id="PF01740">
    <property type="entry name" value="STAS"/>
    <property type="match status" value="1"/>
</dbReference>
<evidence type="ECO:0000256" key="6">
    <source>
        <dbReference type="SAM" id="MobiDB-lite"/>
    </source>
</evidence>
<dbReference type="CDD" id="cd07042">
    <property type="entry name" value="STAS_SulP_like_sulfate_transporter"/>
    <property type="match status" value="1"/>
</dbReference>
<proteinExistence type="predicted"/>
<dbReference type="InterPro" id="IPR013783">
    <property type="entry name" value="Ig-like_fold"/>
</dbReference>
<dbReference type="InterPro" id="IPR057962">
    <property type="entry name" value="SPT23_MGA2_DBD"/>
</dbReference>
<feature type="transmembrane region" description="Helical" evidence="7">
    <location>
        <begin position="1346"/>
        <end position="1365"/>
    </location>
</feature>
<dbReference type="Gene3D" id="1.25.40.20">
    <property type="entry name" value="Ankyrin repeat-containing domain"/>
    <property type="match status" value="1"/>
</dbReference>
<evidence type="ECO:0000259" key="8">
    <source>
        <dbReference type="PROSITE" id="PS50801"/>
    </source>
</evidence>
<dbReference type="Pfam" id="PF01833">
    <property type="entry name" value="TIG"/>
    <property type="match status" value="1"/>
</dbReference>
<dbReference type="OrthoDB" id="427213at2759"/>
<dbReference type="PROSITE" id="PS50088">
    <property type="entry name" value="ANK_REPEAT"/>
    <property type="match status" value="2"/>
</dbReference>
<dbReference type="SUPFAM" id="SSF48403">
    <property type="entry name" value="Ankyrin repeat"/>
    <property type="match status" value="1"/>
</dbReference>
<feature type="domain" description="STAS" evidence="8">
    <location>
        <begin position="1721"/>
        <end position="1847"/>
    </location>
</feature>
<dbReference type="InterPro" id="IPR002645">
    <property type="entry name" value="STAS_dom"/>
</dbReference>
<evidence type="ECO:0000256" key="7">
    <source>
        <dbReference type="SAM" id="Phobius"/>
    </source>
</evidence>
<feature type="transmembrane region" description="Helical" evidence="7">
    <location>
        <begin position="1435"/>
        <end position="1454"/>
    </location>
</feature>
<evidence type="ECO:0000313" key="9">
    <source>
        <dbReference type="EMBL" id="CAG8467092.1"/>
    </source>
</evidence>
<keyword evidence="10" id="KW-1185">Reference proteome</keyword>
<dbReference type="InterPro" id="IPR011547">
    <property type="entry name" value="SLC26A/SulP_dom"/>
</dbReference>
<dbReference type="SUPFAM" id="SSF81296">
    <property type="entry name" value="E set domains"/>
    <property type="match status" value="1"/>
</dbReference>
<dbReference type="InterPro" id="IPR036513">
    <property type="entry name" value="STAS_dom_sf"/>
</dbReference>
<feature type="transmembrane region" description="Helical" evidence="7">
    <location>
        <begin position="1576"/>
        <end position="1598"/>
    </location>
</feature>
<feature type="transmembrane region" description="Helical" evidence="7">
    <location>
        <begin position="1676"/>
        <end position="1706"/>
    </location>
</feature>
<keyword evidence="2 7" id="KW-0812">Transmembrane</keyword>
<dbReference type="PANTHER" id="PTHR11814">
    <property type="entry name" value="SULFATE TRANSPORTER"/>
    <property type="match status" value="1"/>
</dbReference>
<dbReference type="PROSITE" id="PS50297">
    <property type="entry name" value="ANK_REP_REGION"/>
    <property type="match status" value="2"/>
</dbReference>
<feature type="transmembrane region" description="Helical" evidence="7">
    <location>
        <begin position="1402"/>
        <end position="1423"/>
    </location>
</feature>